<organism evidence="2">
    <name type="scientific">freshwater metagenome</name>
    <dbReference type="NCBI Taxonomy" id="449393"/>
    <lineage>
        <taxon>unclassified sequences</taxon>
        <taxon>metagenomes</taxon>
        <taxon>ecological metagenomes</taxon>
    </lineage>
</organism>
<gene>
    <name evidence="2" type="ORF">UFOPK3992_00037</name>
</gene>
<dbReference type="AlphaFoldDB" id="A0A6J7NJS6"/>
<dbReference type="SUPFAM" id="SSF56219">
    <property type="entry name" value="DNase I-like"/>
    <property type="match status" value="1"/>
</dbReference>
<evidence type="ECO:0000259" key="1">
    <source>
        <dbReference type="Pfam" id="PF03372"/>
    </source>
</evidence>
<dbReference type="GO" id="GO:0003824">
    <property type="term" value="F:catalytic activity"/>
    <property type="evidence" value="ECO:0007669"/>
    <property type="project" value="InterPro"/>
</dbReference>
<dbReference type="Pfam" id="PF03372">
    <property type="entry name" value="Exo_endo_phos"/>
    <property type="match status" value="1"/>
</dbReference>
<dbReference type="GO" id="GO:0016020">
    <property type="term" value="C:membrane"/>
    <property type="evidence" value="ECO:0007669"/>
    <property type="project" value="GOC"/>
</dbReference>
<dbReference type="InterPro" id="IPR005135">
    <property type="entry name" value="Endo/exonuclease/phosphatase"/>
</dbReference>
<dbReference type="PANTHER" id="PTHR14859:SF15">
    <property type="entry name" value="ENDONUCLEASE_EXONUCLEASE_PHOSPHATASE DOMAIN-CONTAINING PROTEIN"/>
    <property type="match status" value="1"/>
</dbReference>
<dbReference type="InterPro" id="IPR051916">
    <property type="entry name" value="GPI-anchor_lipid_remodeler"/>
</dbReference>
<proteinExistence type="predicted"/>
<dbReference type="GO" id="GO:0006506">
    <property type="term" value="P:GPI anchor biosynthetic process"/>
    <property type="evidence" value="ECO:0007669"/>
    <property type="project" value="TreeGrafter"/>
</dbReference>
<dbReference type="InterPro" id="IPR036691">
    <property type="entry name" value="Endo/exonu/phosph_ase_sf"/>
</dbReference>
<dbReference type="EMBL" id="CAFBOZ010000003">
    <property type="protein sequence ID" value="CAB4990929.1"/>
    <property type="molecule type" value="Genomic_DNA"/>
</dbReference>
<dbReference type="Gene3D" id="3.60.10.10">
    <property type="entry name" value="Endonuclease/exonuclease/phosphatase"/>
    <property type="match status" value="1"/>
</dbReference>
<protein>
    <submittedName>
        <fullName evidence="2">Unannotated protein</fullName>
    </submittedName>
</protein>
<reference evidence="2" key="1">
    <citation type="submission" date="2020-05" db="EMBL/GenBank/DDBJ databases">
        <authorList>
            <person name="Chiriac C."/>
            <person name="Salcher M."/>
            <person name="Ghai R."/>
            <person name="Kavagutti S V."/>
        </authorList>
    </citation>
    <scope>NUCLEOTIDE SEQUENCE</scope>
</reference>
<sequence>MRLATFNLLHGVSVSGADPASLRPLLDERGRPIAPAPVMSDAPLRESARLLDADVLGLQEVDVHQERSGRAHQVRAVAEALDAPFWMFVPALRGTPGLERDWQAADAVDHRGYDDDPADVGPRYGVGLVSRHPVLAWRATLFDAAPWSLPLVVPAAPRPRVMRIPDEPRVAVAALIDTPRGRITVATAHLSFVPGYNVRQLRQLRTWLATMPRPLVLLGDFNLPGSLPRRITGWSPLVSAATYPSTGPRVQFDHVLADGLTDAQRLSVRPEVHTLPVSDHCAVSVDLTL</sequence>
<name>A0A6J7NJS6_9ZZZZ</name>
<dbReference type="PANTHER" id="PTHR14859">
    <property type="entry name" value="CALCOFLUOR WHITE HYPERSENSITIVE PROTEIN PRECURSOR"/>
    <property type="match status" value="1"/>
</dbReference>
<accession>A0A6J7NJS6</accession>
<feature type="domain" description="Endonuclease/exonuclease/phosphatase" evidence="1">
    <location>
        <begin position="4"/>
        <end position="280"/>
    </location>
</feature>
<evidence type="ECO:0000313" key="2">
    <source>
        <dbReference type="EMBL" id="CAB4990929.1"/>
    </source>
</evidence>